<accession>A0A1I7YHW2</accession>
<sequence>MYKIAEDPELKEITVFSSSIPYLLYSSAMDHINAINYSHELRVMIVHPERGPIYLSSGAMAVFKILSLTALLVAPAFSALSFGARPEGRPLAWNTDNIQNLEDLLTLGKGQVASKAEVVSPKEPKAKDQQMLRCGTVLDAETTIGCLMIADQVYRVLKHDPMSAGESELFEVQNLNGEPVSRAETVKVMNYVFKMMEALKERERKMIDANPFGF</sequence>
<proteinExistence type="predicted"/>
<name>A0A1I7YHW2_9BILA</name>
<dbReference type="Proteomes" id="UP000095287">
    <property type="component" value="Unplaced"/>
</dbReference>
<keyword evidence="1" id="KW-1185">Reference proteome</keyword>
<evidence type="ECO:0000313" key="2">
    <source>
        <dbReference type="WBParaSite" id="L893_g16471.t1"/>
    </source>
</evidence>
<protein>
    <submittedName>
        <fullName evidence="2">Protein-tyrosine-phosphatase</fullName>
    </submittedName>
</protein>
<reference evidence="2" key="1">
    <citation type="submission" date="2016-11" db="UniProtKB">
        <authorList>
            <consortium name="WormBaseParasite"/>
        </authorList>
    </citation>
    <scope>IDENTIFICATION</scope>
</reference>
<organism evidence="1 2">
    <name type="scientific">Steinernema glaseri</name>
    <dbReference type="NCBI Taxonomy" id="37863"/>
    <lineage>
        <taxon>Eukaryota</taxon>
        <taxon>Metazoa</taxon>
        <taxon>Ecdysozoa</taxon>
        <taxon>Nematoda</taxon>
        <taxon>Chromadorea</taxon>
        <taxon>Rhabditida</taxon>
        <taxon>Tylenchina</taxon>
        <taxon>Panagrolaimomorpha</taxon>
        <taxon>Strongyloidoidea</taxon>
        <taxon>Steinernematidae</taxon>
        <taxon>Steinernema</taxon>
    </lineage>
</organism>
<dbReference type="WBParaSite" id="L893_g16471.t1">
    <property type="protein sequence ID" value="L893_g16471.t1"/>
    <property type="gene ID" value="L893_g16471"/>
</dbReference>
<dbReference type="AlphaFoldDB" id="A0A1I7YHW2"/>
<evidence type="ECO:0000313" key="1">
    <source>
        <dbReference type="Proteomes" id="UP000095287"/>
    </source>
</evidence>